<gene>
    <name evidence="2" type="ORF">SBAD_LOCUS9569</name>
</gene>
<dbReference type="EMBL" id="UZAM01012883">
    <property type="protein sequence ID" value="VDP24001.1"/>
    <property type="molecule type" value="Genomic_DNA"/>
</dbReference>
<evidence type="ECO:0000259" key="1">
    <source>
        <dbReference type="PROSITE" id="PS50835"/>
    </source>
</evidence>
<dbReference type="InterPro" id="IPR036179">
    <property type="entry name" value="Ig-like_dom_sf"/>
</dbReference>
<evidence type="ECO:0000313" key="2">
    <source>
        <dbReference type="EMBL" id="VDP24001.1"/>
    </source>
</evidence>
<dbReference type="InterPro" id="IPR013783">
    <property type="entry name" value="Ig-like_fold"/>
</dbReference>
<dbReference type="InterPro" id="IPR013098">
    <property type="entry name" value="Ig_I-set"/>
</dbReference>
<sequence>MLQGTPPKFTEPLKSTAIGENEVLVLDVQVTGTPLPRFSWSLNGQVVDNDPRFKVFTSPLGTKLVAKVPVGGNYAVTAENVLGKSVSSANITVVKGNEVTYTEKTAYESDVSISSTDQKDFLQTSEEHFFSEVEMSTISPPRILKHLKSTKIPAGQKLFLEVKADSSPAATIQWYYENTLLKESDNITIFNGVNRSTLLIKDPSSGCYSVKAINPYGTATSVAHIKVGGEKQATSLKTMALTVLPC</sequence>
<dbReference type="PANTHER" id="PTHR47633">
    <property type="entry name" value="IMMUNOGLOBULIN"/>
    <property type="match status" value="1"/>
</dbReference>
<evidence type="ECO:0000313" key="3">
    <source>
        <dbReference type="Proteomes" id="UP000270296"/>
    </source>
</evidence>
<name>A0A183J121_9BILA</name>
<protein>
    <submittedName>
        <fullName evidence="4">Ig-like domain-containing protein</fullName>
    </submittedName>
</protein>
<dbReference type="WBParaSite" id="SBAD_0000991701-mRNA-1">
    <property type="protein sequence ID" value="SBAD_0000991701-mRNA-1"/>
    <property type="gene ID" value="SBAD_0000991701"/>
</dbReference>
<organism evidence="4">
    <name type="scientific">Soboliphyme baturini</name>
    <dbReference type="NCBI Taxonomy" id="241478"/>
    <lineage>
        <taxon>Eukaryota</taxon>
        <taxon>Metazoa</taxon>
        <taxon>Ecdysozoa</taxon>
        <taxon>Nematoda</taxon>
        <taxon>Enoplea</taxon>
        <taxon>Dorylaimia</taxon>
        <taxon>Dioctophymatida</taxon>
        <taxon>Dioctophymatoidea</taxon>
        <taxon>Soboliphymatidae</taxon>
        <taxon>Soboliphyme</taxon>
    </lineage>
</organism>
<dbReference type="Proteomes" id="UP000270296">
    <property type="component" value="Unassembled WGS sequence"/>
</dbReference>
<dbReference type="AlphaFoldDB" id="A0A183J121"/>
<dbReference type="Gene3D" id="2.60.40.10">
    <property type="entry name" value="Immunoglobulins"/>
    <property type="match status" value="2"/>
</dbReference>
<dbReference type="Pfam" id="PF07679">
    <property type="entry name" value="I-set"/>
    <property type="match status" value="2"/>
</dbReference>
<proteinExistence type="predicted"/>
<keyword evidence="3" id="KW-1185">Reference proteome</keyword>
<dbReference type="SUPFAM" id="SSF48726">
    <property type="entry name" value="Immunoglobulin"/>
    <property type="match status" value="2"/>
</dbReference>
<accession>A0A183J121</accession>
<reference evidence="4" key="1">
    <citation type="submission" date="2016-06" db="UniProtKB">
        <authorList>
            <consortium name="WormBaseParasite"/>
        </authorList>
    </citation>
    <scope>IDENTIFICATION</scope>
</reference>
<dbReference type="OrthoDB" id="6107607at2759"/>
<dbReference type="InterPro" id="IPR007110">
    <property type="entry name" value="Ig-like_dom"/>
</dbReference>
<dbReference type="PROSITE" id="PS50835">
    <property type="entry name" value="IG_LIKE"/>
    <property type="match status" value="1"/>
</dbReference>
<reference evidence="2 3" key="2">
    <citation type="submission" date="2018-11" db="EMBL/GenBank/DDBJ databases">
        <authorList>
            <consortium name="Pathogen Informatics"/>
        </authorList>
    </citation>
    <scope>NUCLEOTIDE SEQUENCE [LARGE SCALE GENOMIC DNA]</scope>
</reference>
<evidence type="ECO:0000313" key="4">
    <source>
        <dbReference type="WBParaSite" id="SBAD_0000991701-mRNA-1"/>
    </source>
</evidence>
<feature type="domain" description="Ig-like" evidence="1">
    <location>
        <begin position="141"/>
        <end position="228"/>
    </location>
</feature>